<dbReference type="EMBL" id="CAAE01015113">
    <property type="protein sequence ID" value="CAG12719.1"/>
    <property type="molecule type" value="Genomic_DNA"/>
</dbReference>
<dbReference type="KEGG" id="tng:GSTEN00035151G001"/>
<dbReference type="SUPFAM" id="SSF47576">
    <property type="entry name" value="Calponin-homology domain, CH-domain"/>
    <property type="match status" value="1"/>
</dbReference>
<dbReference type="InterPro" id="IPR036872">
    <property type="entry name" value="CH_dom_sf"/>
</dbReference>
<evidence type="ECO:0000256" key="1">
    <source>
        <dbReference type="ARBA" id="ARBA00022737"/>
    </source>
</evidence>
<protein>
    <submittedName>
        <fullName evidence="4">(spotted green pufferfish) hypothetical protein</fullName>
    </submittedName>
</protein>
<dbReference type="PANTHER" id="PTHR11915">
    <property type="entry name" value="SPECTRIN/FILAMIN RELATED CYTOSKELETAL PROTEIN"/>
    <property type="match status" value="1"/>
</dbReference>
<dbReference type="PROSITE" id="PS00019">
    <property type="entry name" value="ACTININ_1"/>
    <property type="match status" value="1"/>
</dbReference>
<keyword evidence="1" id="KW-0677">Repeat</keyword>
<sequence length="129" mass="14599">MANASSDLDNAEAQRQLNNNNRPIGSGFWETECTSSKLFECSRIKALADERDAVQKKTFTKWVNSHLSRVSCRISDLYNDLRDGYMLTRLLEVLSGELLVGTQQQIQHASCCILIVLVIQCEGLSYFTY</sequence>
<keyword evidence="2" id="KW-0009">Actin-binding</keyword>
<dbReference type="Gene3D" id="1.10.418.10">
    <property type="entry name" value="Calponin-like domain"/>
    <property type="match status" value="1"/>
</dbReference>
<gene>
    <name evidence="4" type="ORF">GSTENG00035151001</name>
</gene>
<accession>Q4RFW3</accession>
<evidence type="ECO:0000313" key="4">
    <source>
        <dbReference type="EMBL" id="CAG12719.1"/>
    </source>
</evidence>
<dbReference type="InterPro" id="IPR001715">
    <property type="entry name" value="CH_dom"/>
</dbReference>
<evidence type="ECO:0000259" key="3">
    <source>
        <dbReference type="PROSITE" id="PS50021"/>
    </source>
</evidence>
<comment type="caution">
    <text evidence="4">The sequence shown here is derived from an EMBL/GenBank/DDBJ whole genome shotgun (WGS) entry which is preliminary data.</text>
</comment>
<evidence type="ECO:0000256" key="2">
    <source>
        <dbReference type="ARBA" id="ARBA00023203"/>
    </source>
</evidence>
<feature type="domain" description="Calponin-homology (CH)" evidence="3">
    <location>
        <begin position="53"/>
        <end position="129"/>
    </location>
</feature>
<reference evidence="4" key="1">
    <citation type="journal article" date="2004" name="Nature">
        <title>Genome duplication in the teleost fish Tetraodon nigroviridis reveals the early vertebrate proto-karyotype.</title>
        <authorList>
            <person name="Jaillon O."/>
            <person name="Aury J.-M."/>
            <person name="Brunet F."/>
            <person name="Petit J.-L."/>
            <person name="Stange-Thomann N."/>
            <person name="Mauceli E."/>
            <person name="Bouneau L."/>
            <person name="Fischer C."/>
            <person name="Ozouf-Costaz C."/>
            <person name="Bernot A."/>
            <person name="Nicaud S."/>
            <person name="Jaffe D."/>
            <person name="Fisher S."/>
            <person name="Lutfalla G."/>
            <person name="Dossat C."/>
            <person name="Segurens B."/>
            <person name="Dasilva C."/>
            <person name="Salanoubat M."/>
            <person name="Levy M."/>
            <person name="Boudet N."/>
            <person name="Castellano S."/>
            <person name="Anthouard V."/>
            <person name="Jubin C."/>
            <person name="Castelli V."/>
            <person name="Katinka M."/>
            <person name="Vacherie B."/>
            <person name="Biemont C."/>
            <person name="Skalli Z."/>
            <person name="Cattolico L."/>
            <person name="Poulain J."/>
            <person name="De Berardinis V."/>
            <person name="Cruaud C."/>
            <person name="Duprat S."/>
            <person name="Brottier P."/>
            <person name="Coutanceau J.-P."/>
            <person name="Gouzy J."/>
            <person name="Parra G."/>
            <person name="Lardier G."/>
            <person name="Chapple C."/>
            <person name="McKernan K.J."/>
            <person name="McEwan P."/>
            <person name="Bosak S."/>
            <person name="Kellis M."/>
            <person name="Volff J.-N."/>
            <person name="Guigo R."/>
            <person name="Zody M.C."/>
            <person name="Mesirov J."/>
            <person name="Lindblad-Toh K."/>
            <person name="Birren B."/>
            <person name="Nusbaum C."/>
            <person name="Kahn D."/>
            <person name="Robinson-Rechavi M."/>
            <person name="Laudet V."/>
            <person name="Schachter V."/>
            <person name="Quetier F."/>
            <person name="Saurin W."/>
            <person name="Scarpelli C."/>
            <person name="Wincker P."/>
            <person name="Lander E.S."/>
            <person name="Weissenbach J."/>
            <person name="Roest Crollius H."/>
        </authorList>
    </citation>
    <scope>NUCLEOTIDE SEQUENCE [LARGE SCALE GENOMIC DNA]</scope>
</reference>
<dbReference type="InterPro" id="IPR001589">
    <property type="entry name" value="Actinin_actin-bd_CS"/>
</dbReference>
<dbReference type="AlphaFoldDB" id="Q4RFW3"/>
<dbReference type="GO" id="GO:0003779">
    <property type="term" value="F:actin binding"/>
    <property type="evidence" value="ECO:0007669"/>
    <property type="project" value="UniProtKB-KW"/>
</dbReference>
<name>Q4RFW3_TETNG</name>
<dbReference type="Pfam" id="PF00307">
    <property type="entry name" value="CH"/>
    <property type="match status" value="1"/>
</dbReference>
<dbReference type="PROSITE" id="PS50021">
    <property type="entry name" value="CH"/>
    <property type="match status" value="1"/>
</dbReference>
<organism evidence="4">
    <name type="scientific">Tetraodon nigroviridis</name>
    <name type="common">Spotted green pufferfish</name>
    <name type="synonym">Chelonodon nigroviridis</name>
    <dbReference type="NCBI Taxonomy" id="99883"/>
    <lineage>
        <taxon>Eukaryota</taxon>
        <taxon>Metazoa</taxon>
        <taxon>Chordata</taxon>
        <taxon>Craniata</taxon>
        <taxon>Vertebrata</taxon>
        <taxon>Euteleostomi</taxon>
        <taxon>Actinopterygii</taxon>
        <taxon>Neopterygii</taxon>
        <taxon>Teleostei</taxon>
        <taxon>Neoteleostei</taxon>
        <taxon>Acanthomorphata</taxon>
        <taxon>Eupercaria</taxon>
        <taxon>Tetraodontiformes</taxon>
        <taxon>Tetradontoidea</taxon>
        <taxon>Tetraodontidae</taxon>
        <taxon>Tetraodon</taxon>
    </lineage>
</organism>
<dbReference type="OrthoDB" id="18740at2759"/>
<proteinExistence type="predicted"/>
<reference evidence="4" key="2">
    <citation type="submission" date="2004-02" db="EMBL/GenBank/DDBJ databases">
        <authorList>
            <consortium name="Genoscope"/>
            <consortium name="Whitehead Institute Centre for Genome Research"/>
        </authorList>
    </citation>
    <scope>NUCLEOTIDE SEQUENCE</scope>
</reference>